<evidence type="ECO:0000256" key="3">
    <source>
        <dbReference type="ARBA" id="ARBA00022833"/>
    </source>
</evidence>
<dbReference type="Pfam" id="PF13832">
    <property type="entry name" value="zf-HC5HC2H_2"/>
    <property type="match status" value="1"/>
</dbReference>
<dbReference type="CDD" id="cd15571">
    <property type="entry name" value="ePHD"/>
    <property type="match status" value="1"/>
</dbReference>
<evidence type="ECO:0000256" key="5">
    <source>
        <dbReference type="SAM" id="MobiDB-lite"/>
    </source>
</evidence>
<dbReference type="SMART" id="SM00249">
    <property type="entry name" value="PHD"/>
    <property type="match status" value="2"/>
</dbReference>
<evidence type="ECO:0000313" key="9">
    <source>
        <dbReference type="Proteomes" id="UP000729402"/>
    </source>
</evidence>
<feature type="region of interest" description="Disordered" evidence="5">
    <location>
        <begin position="86"/>
        <end position="140"/>
    </location>
</feature>
<dbReference type="PROSITE" id="PS50016">
    <property type="entry name" value="ZF_PHD_2"/>
    <property type="match status" value="1"/>
</dbReference>
<keyword evidence="9" id="KW-1185">Reference proteome</keyword>
<dbReference type="AlphaFoldDB" id="A0A8J5VTA6"/>
<dbReference type="InterPro" id="IPR050701">
    <property type="entry name" value="Histone_Mod_Regulator"/>
</dbReference>
<dbReference type="InterPro" id="IPR001965">
    <property type="entry name" value="Znf_PHD"/>
</dbReference>
<feature type="domain" description="PHD-type" evidence="6">
    <location>
        <begin position="156"/>
        <end position="205"/>
    </location>
</feature>
<dbReference type="Pfam" id="PF13831">
    <property type="entry name" value="PHD_2"/>
    <property type="match status" value="1"/>
</dbReference>
<evidence type="ECO:0000256" key="1">
    <source>
        <dbReference type="ARBA" id="ARBA00022723"/>
    </source>
</evidence>
<feature type="compositionally biased region" description="Polar residues" evidence="5">
    <location>
        <begin position="97"/>
        <end position="106"/>
    </location>
</feature>
<comment type="caution">
    <text evidence="8">The sequence shown here is derived from an EMBL/GenBank/DDBJ whole genome shotgun (WGS) entry which is preliminary data.</text>
</comment>
<name>A0A8J5VTA6_ZIZPA</name>
<dbReference type="InterPro" id="IPR034732">
    <property type="entry name" value="EPHD"/>
</dbReference>
<sequence>MMYLQARLLDTVAVLKHRYEDLIAKVVQNLSHELDVFSKRKWDFILVNQFLRDVREAKKHGRKEKRHKEAQAILAAAAAAVAASSRNSTVRKDASNDVVSANQESSPKFGIGSPRVGQRTSSQPRPKDLSKPPNSKVSPDTNCSIFHMPIYSQENALHCDICMRSETVLNRIFVCSRCKAAVHIDCYRNIKNSAGPWKCELCEDISSEAATTGNQSDCSGTNLSLAQCELCHGTSGAFRKTADGQWIHAFCAEWLLETKYVRGQDNPVNGMGSLVKDKDTCCVCLHTVGACVKCSSGDCQTTFHPSCARHAGFYMNTKGLGGMLQHKAYCSKHSIEQKEADTQQYGPEEFKSMKRMRVELEKLRLLCERIIKREKVKRERVLCDHDILAKTKNTVVFSYLARGASSESATTSVNNRSYSGTMQRSDDVTVDSTVSGKNTIRFLLHSRDAEINTADSSKTLISFKRKLSERGSLAGKQLPQRPVSSQKLEAGEKKTRDKKHREAFQKEIVMTSDQASTHNQRLPKGYAYVPRDSLSKEKPLNRNAQVHEPQEPGG</sequence>
<feature type="compositionally biased region" description="Basic and acidic residues" evidence="5">
    <location>
        <begin position="489"/>
        <end position="505"/>
    </location>
</feature>
<dbReference type="EMBL" id="JAAALK010000287">
    <property type="protein sequence ID" value="KAG8059313.1"/>
    <property type="molecule type" value="Genomic_DNA"/>
</dbReference>
<evidence type="ECO:0000313" key="8">
    <source>
        <dbReference type="EMBL" id="KAG8059313.1"/>
    </source>
</evidence>
<dbReference type="GO" id="GO:0006357">
    <property type="term" value="P:regulation of transcription by RNA polymerase II"/>
    <property type="evidence" value="ECO:0007669"/>
    <property type="project" value="TreeGrafter"/>
</dbReference>
<keyword evidence="1" id="KW-0479">Metal-binding</keyword>
<keyword evidence="2 4" id="KW-0863">Zinc-finger</keyword>
<dbReference type="InterPro" id="IPR019787">
    <property type="entry name" value="Znf_PHD-finger"/>
</dbReference>
<dbReference type="PANTHER" id="PTHR13793">
    <property type="entry name" value="PHD FINGER PROTEINS"/>
    <property type="match status" value="1"/>
</dbReference>
<organism evidence="8 9">
    <name type="scientific">Zizania palustris</name>
    <name type="common">Northern wild rice</name>
    <dbReference type="NCBI Taxonomy" id="103762"/>
    <lineage>
        <taxon>Eukaryota</taxon>
        <taxon>Viridiplantae</taxon>
        <taxon>Streptophyta</taxon>
        <taxon>Embryophyta</taxon>
        <taxon>Tracheophyta</taxon>
        <taxon>Spermatophyta</taxon>
        <taxon>Magnoliopsida</taxon>
        <taxon>Liliopsida</taxon>
        <taxon>Poales</taxon>
        <taxon>Poaceae</taxon>
        <taxon>BOP clade</taxon>
        <taxon>Oryzoideae</taxon>
        <taxon>Oryzeae</taxon>
        <taxon>Zizaniinae</taxon>
        <taxon>Zizania</taxon>
    </lineage>
</organism>
<feature type="domain" description="PHD-type" evidence="7">
    <location>
        <begin position="225"/>
        <end position="334"/>
    </location>
</feature>
<evidence type="ECO:0000256" key="2">
    <source>
        <dbReference type="ARBA" id="ARBA00022771"/>
    </source>
</evidence>
<dbReference type="PROSITE" id="PS51805">
    <property type="entry name" value="EPHD"/>
    <property type="match status" value="1"/>
</dbReference>
<evidence type="ECO:0000259" key="6">
    <source>
        <dbReference type="PROSITE" id="PS50016"/>
    </source>
</evidence>
<protein>
    <recommendedName>
        <fullName evidence="10">PHD-type domain-containing protein</fullName>
    </recommendedName>
</protein>
<proteinExistence type="predicted"/>
<feature type="compositionally biased region" description="Polar residues" evidence="5">
    <location>
        <begin position="511"/>
        <end position="520"/>
    </location>
</feature>
<dbReference type="Proteomes" id="UP000729402">
    <property type="component" value="Unassembled WGS sequence"/>
</dbReference>
<evidence type="ECO:0000259" key="7">
    <source>
        <dbReference type="PROSITE" id="PS51805"/>
    </source>
</evidence>
<dbReference type="PANTHER" id="PTHR13793:SF107">
    <property type="entry name" value="BROMODOMAIN-CONTAINING PROTEIN HOMOLOG"/>
    <property type="match status" value="1"/>
</dbReference>
<gene>
    <name evidence="8" type="ORF">GUJ93_ZPchr0002g23315</name>
</gene>
<keyword evidence="3" id="KW-0862">Zinc</keyword>
<accession>A0A8J5VTA6</accession>
<evidence type="ECO:0000256" key="4">
    <source>
        <dbReference type="PROSITE-ProRule" id="PRU00146"/>
    </source>
</evidence>
<dbReference type="GO" id="GO:0008270">
    <property type="term" value="F:zinc ion binding"/>
    <property type="evidence" value="ECO:0007669"/>
    <property type="project" value="UniProtKB-KW"/>
</dbReference>
<feature type="region of interest" description="Disordered" evidence="5">
    <location>
        <begin position="471"/>
        <end position="554"/>
    </location>
</feature>
<reference evidence="8" key="2">
    <citation type="submission" date="2021-02" db="EMBL/GenBank/DDBJ databases">
        <authorList>
            <person name="Kimball J.A."/>
            <person name="Haas M.W."/>
            <person name="Macchietto M."/>
            <person name="Kono T."/>
            <person name="Duquette J."/>
            <person name="Shao M."/>
        </authorList>
    </citation>
    <scope>NUCLEOTIDE SEQUENCE</scope>
    <source>
        <tissue evidence="8">Fresh leaf tissue</tissue>
    </source>
</reference>
<evidence type="ECO:0008006" key="10">
    <source>
        <dbReference type="Google" id="ProtNLM"/>
    </source>
</evidence>
<dbReference type="OrthoDB" id="20839at2759"/>
<reference evidence="8" key="1">
    <citation type="journal article" date="2021" name="bioRxiv">
        <title>Whole Genome Assembly and Annotation of Northern Wild Rice, Zizania palustris L., Supports a Whole Genome Duplication in the Zizania Genus.</title>
        <authorList>
            <person name="Haas M."/>
            <person name="Kono T."/>
            <person name="Macchietto M."/>
            <person name="Millas R."/>
            <person name="McGilp L."/>
            <person name="Shao M."/>
            <person name="Duquette J."/>
            <person name="Hirsch C.N."/>
            <person name="Kimball J."/>
        </authorList>
    </citation>
    <scope>NUCLEOTIDE SEQUENCE</scope>
    <source>
        <tissue evidence="8">Fresh leaf tissue</tissue>
    </source>
</reference>